<name>A0A8H6FYT6_9LECA</name>
<accession>A0A8H6FYT6</accession>
<sequence>MSREGYVMPQGNSLSTCGVEMWTKRRRLFLKEASSVLCSDARFISWQCLRPAYFNLAGYFIGSELQGLTGGVYQALDTLCLQVTAKLLELLIVASLGTILMDAMRHQLLFSREGLPLGILASKQQFTEMEYLISPEFRFGLAGFARRRKRLLFGLLILASSLISLFAGPSAALLLIPTQRSNWPAGGASFWLAGGDEILWPSKLTASSIGESDCESPTMQELSTETLNSSGCIWAGYSSLAEAFKQRHFSNGIDLVLDDGVLKRDFVIRPRGEVAETWVLAIHMAVGVLSRNLAGAWYQALTEISTSSWHHTLRYRTHNATLGSVQSWVPAVRADCGITNSLFYNISGLELGYPDLPEYGVRLDLNYWIETSFSISSNISAQWIAVPETAQLSDNSYTTDVPSAFLIVQIPYSESNNTGTTFTCSVDARWAMGTYSGGPVGDLDADYVQTATIQNTRPFDPDLPGYQYNFLPIDDGSWRRVQIDVDWLNTLTPSPGRSTSGWTSLAALLTDMGMDNSTGIIINWDDVPPVLETIIATLVADGMSRQGYAANGGSSTHISDASNMLPWDNSVSSQQSILAGTYAFPPSVGTATPLHWSVVVSGYAYRADSLAYYLALTVLFVHAALALGHVAYVLWTRVCCDAWDSFVDLVVLTAKSGMPGASGAVDVFKNASAGIERYRTMSTQVRVMSLPTSGATASQEDVKILFGDKTPTAGYQALEIDKPYG</sequence>
<feature type="transmembrane region" description="Helical" evidence="1">
    <location>
        <begin position="610"/>
        <end position="635"/>
    </location>
</feature>
<dbReference type="RefSeq" id="XP_037166585.1">
    <property type="nucleotide sequence ID" value="XM_037306647.1"/>
</dbReference>
<keyword evidence="1" id="KW-0472">Membrane</keyword>
<dbReference type="Proteomes" id="UP000578531">
    <property type="component" value="Unassembled WGS sequence"/>
</dbReference>
<gene>
    <name evidence="2" type="ORF">HO173_004726</name>
</gene>
<keyword evidence="1" id="KW-1133">Transmembrane helix</keyword>
<dbReference type="AlphaFoldDB" id="A0A8H6FYT6"/>
<reference evidence="2 3" key="1">
    <citation type="journal article" date="2020" name="Genomics">
        <title>Complete, high-quality genomes from long-read metagenomic sequencing of two wolf lichen thalli reveals enigmatic genome architecture.</title>
        <authorList>
            <person name="McKenzie S.K."/>
            <person name="Walston R.F."/>
            <person name="Allen J.L."/>
        </authorList>
    </citation>
    <scope>NUCLEOTIDE SEQUENCE [LARGE SCALE GENOMIC DNA]</scope>
    <source>
        <strain evidence="2">WasteWater2</strain>
    </source>
</reference>
<evidence type="ECO:0000256" key="1">
    <source>
        <dbReference type="SAM" id="Phobius"/>
    </source>
</evidence>
<keyword evidence="1" id="KW-0812">Transmembrane</keyword>
<dbReference type="EMBL" id="JACCJC010000015">
    <property type="protein sequence ID" value="KAF6237257.1"/>
    <property type="molecule type" value="Genomic_DNA"/>
</dbReference>
<dbReference type="OrthoDB" id="5342924at2759"/>
<protein>
    <submittedName>
        <fullName evidence="2">Uncharacterized protein</fullName>
    </submittedName>
</protein>
<organism evidence="2 3">
    <name type="scientific">Letharia columbiana</name>
    <dbReference type="NCBI Taxonomy" id="112416"/>
    <lineage>
        <taxon>Eukaryota</taxon>
        <taxon>Fungi</taxon>
        <taxon>Dikarya</taxon>
        <taxon>Ascomycota</taxon>
        <taxon>Pezizomycotina</taxon>
        <taxon>Lecanoromycetes</taxon>
        <taxon>OSLEUM clade</taxon>
        <taxon>Lecanoromycetidae</taxon>
        <taxon>Lecanorales</taxon>
        <taxon>Lecanorineae</taxon>
        <taxon>Parmeliaceae</taxon>
        <taxon>Letharia</taxon>
    </lineage>
</organism>
<dbReference type="GeneID" id="59286390"/>
<evidence type="ECO:0000313" key="2">
    <source>
        <dbReference type="EMBL" id="KAF6237257.1"/>
    </source>
</evidence>
<proteinExistence type="predicted"/>
<keyword evidence="3" id="KW-1185">Reference proteome</keyword>
<feature type="transmembrane region" description="Helical" evidence="1">
    <location>
        <begin position="151"/>
        <end position="176"/>
    </location>
</feature>
<comment type="caution">
    <text evidence="2">The sequence shown here is derived from an EMBL/GenBank/DDBJ whole genome shotgun (WGS) entry which is preliminary data.</text>
</comment>
<evidence type="ECO:0000313" key="3">
    <source>
        <dbReference type="Proteomes" id="UP000578531"/>
    </source>
</evidence>